<feature type="active site" description="Proton acceptor" evidence="4">
    <location>
        <position position="407"/>
    </location>
</feature>
<evidence type="ECO:0000313" key="8">
    <source>
        <dbReference type="EMBL" id="SKA70338.1"/>
    </source>
</evidence>
<evidence type="ECO:0000256" key="2">
    <source>
        <dbReference type="ARBA" id="ARBA00022679"/>
    </source>
</evidence>
<evidence type="ECO:0000256" key="3">
    <source>
        <dbReference type="ARBA" id="ARBA00023315"/>
    </source>
</evidence>
<evidence type="ECO:0000259" key="6">
    <source>
        <dbReference type="Pfam" id="PF00108"/>
    </source>
</evidence>
<dbReference type="PROSITE" id="PS00737">
    <property type="entry name" value="THIOLASE_2"/>
    <property type="match status" value="1"/>
</dbReference>
<dbReference type="GO" id="GO:0003985">
    <property type="term" value="F:acetyl-CoA C-acetyltransferase activity"/>
    <property type="evidence" value="ECO:0007669"/>
    <property type="project" value="TreeGrafter"/>
</dbReference>
<dbReference type="InterPro" id="IPR020617">
    <property type="entry name" value="Thiolase_C"/>
</dbReference>
<dbReference type="InterPro" id="IPR002155">
    <property type="entry name" value="Thiolase"/>
</dbReference>
<dbReference type="Proteomes" id="UP000190460">
    <property type="component" value="Unassembled WGS sequence"/>
</dbReference>
<dbReference type="PANTHER" id="PTHR18919">
    <property type="entry name" value="ACETYL-COA C-ACYLTRANSFERASE"/>
    <property type="match status" value="1"/>
</dbReference>
<dbReference type="CDD" id="cd00751">
    <property type="entry name" value="thiolase"/>
    <property type="match status" value="1"/>
</dbReference>
<evidence type="ECO:0000256" key="1">
    <source>
        <dbReference type="ARBA" id="ARBA00010982"/>
    </source>
</evidence>
<dbReference type="InterPro" id="IPR016039">
    <property type="entry name" value="Thiolase-like"/>
</dbReference>
<dbReference type="STRING" id="92487.SAMN02745130_00706"/>
<evidence type="ECO:0000256" key="4">
    <source>
        <dbReference type="PIRSR" id="PIRSR000429-1"/>
    </source>
</evidence>
<dbReference type="GO" id="GO:0006635">
    <property type="term" value="P:fatty acid beta-oxidation"/>
    <property type="evidence" value="ECO:0007669"/>
    <property type="project" value="TreeGrafter"/>
</dbReference>
<evidence type="ECO:0000259" key="7">
    <source>
        <dbReference type="Pfam" id="PF02803"/>
    </source>
</evidence>
<dbReference type="OrthoDB" id="6139495at2"/>
<dbReference type="RefSeq" id="WP_078921183.1">
    <property type="nucleotide sequence ID" value="NZ_FUYB01000002.1"/>
</dbReference>
<proteinExistence type="inferred from homology"/>
<dbReference type="EMBL" id="FUYB01000002">
    <property type="protein sequence ID" value="SKA70338.1"/>
    <property type="molecule type" value="Genomic_DNA"/>
</dbReference>
<evidence type="ECO:0000313" key="9">
    <source>
        <dbReference type="Proteomes" id="UP000190460"/>
    </source>
</evidence>
<dbReference type="PANTHER" id="PTHR18919:SF107">
    <property type="entry name" value="ACETYL-COA ACETYLTRANSFERASE, CYTOSOLIC"/>
    <property type="match status" value="1"/>
</dbReference>
<keyword evidence="2 5" id="KW-0808">Transferase</keyword>
<gene>
    <name evidence="8" type="ORF">SAMN02745130_00706</name>
</gene>
<comment type="similarity">
    <text evidence="1 5">Belongs to the thiolase-like superfamily. Thiolase family.</text>
</comment>
<name>A0A1T4VZW2_9GAMM</name>
<feature type="domain" description="Thiolase N-terminal" evidence="6">
    <location>
        <begin position="25"/>
        <end position="289"/>
    </location>
</feature>
<feature type="active site" description="Proton acceptor" evidence="4">
    <location>
        <position position="377"/>
    </location>
</feature>
<dbReference type="InterPro" id="IPR020613">
    <property type="entry name" value="Thiolase_CS"/>
</dbReference>
<keyword evidence="9" id="KW-1185">Reference proteome</keyword>
<dbReference type="NCBIfam" id="TIGR01930">
    <property type="entry name" value="AcCoA-C-Actrans"/>
    <property type="match status" value="1"/>
</dbReference>
<reference evidence="9" key="1">
    <citation type="submission" date="2017-02" db="EMBL/GenBank/DDBJ databases">
        <authorList>
            <person name="Varghese N."/>
            <person name="Submissions S."/>
        </authorList>
    </citation>
    <scope>NUCLEOTIDE SEQUENCE [LARGE SCALE GENOMIC DNA]</scope>
    <source>
        <strain evidence="9">ATCC 49788</strain>
    </source>
</reference>
<evidence type="ECO:0000256" key="5">
    <source>
        <dbReference type="RuleBase" id="RU003557"/>
    </source>
</evidence>
<dbReference type="Pfam" id="PF02803">
    <property type="entry name" value="Thiolase_C"/>
    <property type="match status" value="1"/>
</dbReference>
<dbReference type="PIRSF" id="PIRSF000429">
    <property type="entry name" value="Ac-CoA_Ac_transf"/>
    <property type="match status" value="1"/>
</dbReference>
<sequence length="422" mass="44447">MNTKVNPFADSEAAALTASYTDIWLVAGQRTPFADYNGVLREVAPTDLGIYAARSLLASSGIPATEVNAIIAGNMAQASFDAYFLPRHIGLYSGVNPNVPALLVQRLCCTGFETILTAADQISLGKAKMVLCVGTESMSRNPIAAYTHRSGFRMGQLEFKDFLWEATKDTAPGIGMGDTAENLAKRYQISREEVDRFAEASFARAVAAWEAGYFQAEVSAVVNSQWELDGYKPRGLKLADRAQSFERDSHVRATHFETLQKLKPAFGGVQTGGNSSAIVDGAAAVLVAHGDWVRAHGLKPIARIVNGAAVAVPPEIMGIGPAPAIRAAAKRAGIQVSDIDRVEINEAFGAQYLACERELDLDPSKANVNGGAIAIGHPLGASGVRLSLTAARAAQQAGLKYSVASACAGGGQGVAILLENAE</sequence>
<feature type="active site" description="Acyl-thioester intermediate" evidence="4">
    <location>
        <position position="108"/>
    </location>
</feature>
<keyword evidence="3 5" id="KW-0012">Acyltransferase</keyword>
<accession>A0A1T4VZW2</accession>
<dbReference type="SUPFAM" id="SSF53901">
    <property type="entry name" value="Thiolase-like"/>
    <property type="match status" value="2"/>
</dbReference>
<dbReference type="Pfam" id="PF00108">
    <property type="entry name" value="Thiolase_N"/>
    <property type="match status" value="1"/>
</dbReference>
<feature type="domain" description="Thiolase C-terminal" evidence="7">
    <location>
        <begin position="298"/>
        <end position="419"/>
    </location>
</feature>
<dbReference type="InterPro" id="IPR020616">
    <property type="entry name" value="Thiolase_N"/>
</dbReference>
<dbReference type="AlphaFoldDB" id="A0A1T4VZW2"/>
<organism evidence="8 9">
    <name type="scientific">Thiothrix eikelboomii</name>
    <dbReference type="NCBI Taxonomy" id="92487"/>
    <lineage>
        <taxon>Bacteria</taxon>
        <taxon>Pseudomonadati</taxon>
        <taxon>Pseudomonadota</taxon>
        <taxon>Gammaproteobacteria</taxon>
        <taxon>Thiotrichales</taxon>
        <taxon>Thiotrichaceae</taxon>
        <taxon>Thiothrix</taxon>
    </lineage>
</organism>
<protein>
    <submittedName>
        <fullName evidence="8">Acetyl-CoA C-acetyltransferase</fullName>
    </submittedName>
</protein>
<dbReference type="Gene3D" id="3.40.47.10">
    <property type="match status" value="1"/>
</dbReference>